<feature type="region of interest" description="Disordered" evidence="7">
    <location>
        <begin position="360"/>
        <end position="379"/>
    </location>
</feature>
<gene>
    <name evidence="9" type="ORF">DB30_00603</name>
</gene>
<evidence type="ECO:0000256" key="7">
    <source>
        <dbReference type="SAM" id="MobiDB-lite"/>
    </source>
</evidence>
<dbReference type="InterPro" id="IPR006330">
    <property type="entry name" value="Ado/ade_deaminase"/>
</dbReference>
<comment type="caution">
    <text evidence="9">The sequence shown here is derived from an EMBL/GenBank/DDBJ whole genome shotgun (WGS) entry which is preliminary data.</text>
</comment>
<evidence type="ECO:0000313" key="9">
    <source>
        <dbReference type="EMBL" id="KIG13066.1"/>
    </source>
</evidence>
<protein>
    <recommendedName>
        <fullName evidence="3">adenosine deaminase</fullName>
        <ecNumber evidence="3">3.5.4.4</ecNumber>
    </recommendedName>
</protein>
<organism evidence="9 10">
    <name type="scientific">Enhygromyxa salina</name>
    <dbReference type="NCBI Taxonomy" id="215803"/>
    <lineage>
        <taxon>Bacteria</taxon>
        <taxon>Pseudomonadati</taxon>
        <taxon>Myxococcota</taxon>
        <taxon>Polyangia</taxon>
        <taxon>Nannocystales</taxon>
        <taxon>Nannocystaceae</taxon>
        <taxon>Enhygromyxa</taxon>
    </lineage>
</organism>
<dbReference type="Gene3D" id="3.20.20.140">
    <property type="entry name" value="Metal-dependent hydrolases"/>
    <property type="match status" value="1"/>
</dbReference>
<sequence length="379" mass="41929">MNELPLSFFQRLPKTDLHVHLDGSLRAETILELADEQGVELPARDVSGLRAAMHAGENTGSLVKYLEAFDITLRVLQTDDALYRVAYELAEDAAAENVRYMEVRYSPMLHVREGLRLTEVVETVLRGLHAAETDHGIESKLILCGIRNISPESSLEMAELVVAYKGRGVVGFDLAGAEYDYPAKDHHEAFSLVRRNNINVTIHAGEAYGPPSIAQALHDCGAHRIGHGCRLREDGDLLHYVVDHRIPLECCPSSNVQTGAIASLQTHPLRLYKNLGARVTINTDNRLITDTTMSKEMWLAHTQIGLSFSDIRQIILNGFKSGFLPFHEKQRYLALVSKQLEAFSADGSIDEGILEAARQAQKRSAPSSPTLVVEHGHAE</sequence>
<evidence type="ECO:0000256" key="2">
    <source>
        <dbReference type="ARBA" id="ARBA00006676"/>
    </source>
</evidence>
<dbReference type="InterPro" id="IPR001365">
    <property type="entry name" value="A_deaminase_dom"/>
</dbReference>
<proteinExistence type="inferred from homology"/>
<comment type="cofactor">
    <cofactor evidence="1">
        <name>Zn(2+)</name>
        <dbReference type="ChEBI" id="CHEBI:29105"/>
    </cofactor>
</comment>
<dbReference type="CDD" id="cd01320">
    <property type="entry name" value="ADA"/>
    <property type="match status" value="1"/>
</dbReference>
<evidence type="ECO:0000256" key="6">
    <source>
        <dbReference type="ARBA" id="ARBA00022833"/>
    </source>
</evidence>
<dbReference type="AlphaFoldDB" id="A0A0C2CPC5"/>
<evidence type="ECO:0000256" key="1">
    <source>
        <dbReference type="ARBA" id="ARBA00001947"/>
    </source>
</evidence>
<name>A0A0C2CPC5_9BACT</name>
<dbReference type="GO" id="GO:0005829">
    <property type="term" value="C:cytosol"/>
    <property type="evidence" value="ECO:0007669"/>
    <property type="project" value="TreeGrafter"/>
</dbReference>
<dbReference type="Proteomes" id="UP000031599">
    <property type="component" value="Unassembled WGS sequence"/>
</dbReference>
<accession>A0A0C2CPC5</accession>
<dbReference type="NCBIfam" id="TIGR01430">
    <property type="entry name" value="aden_deam"/>
    <property type="match status" value="1"/>
</dbReference>
<keyword evidence="6" id="KW-0862">Zinc</keyword>
<keyword evidence="4" id="KW-0479">Metal-binding</keyword>
<dbReference type="GO" id="GO:0006154">
    <property type="term" value="P:adenosine catabolic process"/>
    <property type="evidence" value="ECO:0007669"/>
    <property type="project" value="TreeGrafter"/>
</dbReference>
<keyword evidence="5" id="KW-0378">Hydrolase</keyword>
<reference evidence="9 10" key="1">
    <citation type="submission" date="2014-12" db="EMBL/GenBank/DDBJ databases">
        <title>Genome assembly of Enhygromyxa salina DSM 15201.</title>
        <authorList>
            <person name="Sharma G."/>
            <person name="Subramanian S."/>
        </authorList>
    </citation>
    <scope>NUCLEOTIDE SEQUENCE [LARGE SCALE GENOMIC DNA]</scope>
    <source>
        <strain evidence="9 10">DSM 15201</strain>
    </source>
</reference>
<dbReference type="InterPro" id="IPR032466">
    <property type="entry name" value="Metal_Hydrolase"/>
</dbReference>
<evidence type="ECO:0000256" key="4">
    <source>
        <dbReference type="ARBA" id="ARBA00022723"/>
    </source>
</evidence>
<evidence type="ECO:0000313" key="10">
    <source>
        <dbReference type="Proteomes" id="UP000031599"/>
    </source>
</evidence>
<comment type="similarity">
    <text evidence="2">Belongs to the metallo-dependent hydrolases superfamily. Adenosine and AMP deaminases family.</text>
</comment>
<evidence type="ECO:0000256" key="5">
    <source>
        <dbReference type="ARBA" id="ARBA00022801"/>
    </source>
</evidence>
<evidence type="ECO:0000259" key="8">
    <source>
        <dbReference type="Pfam" id="PF00962"/>
    </source>
</evidence>
<dbReference type="GO" id="GO:0046872">
    <property type="term" value="F:metal ion binding"/>
    <property type="evidence" value="ECO:0007669"/>
    <property type="project" value="UniProtKB-KW"/>
</dbReference>
<dbReference type="SUPFAM" id="SSF51556">
    <property type="entry name" value="Metallo-dependent hydrolases"/>
    <property type="match status" value="1"/>
</dbReference>
<feature type="domain" description="Adenosine deaminase" evidence="8">
    <location>
        <begin position="13"/>
        <end position="337"/>
    </location>
</feature>
<dbReference type="GO" id="GO:0046103">
    <property type="term" value="P:inosine biosynthetic process"/>
    <property type="evidence" value="ECO:0007669"/>
    <property type="project" value="TreeGrafter"/>
</dbReference>
<dbReference type="EC" id="3.5.4.4" evidence="3"/>
<dbReference type="PANTHER" id="PTHR11409">
    <property type="entry name" value="ADENOSINE DEAMINASE"/>
    <property type="match status" value="1"/>
</dbReference>
<dbReference type="GO" id="GO:0004000">
    <property type="term" value="F:adenosine deaminase activity"/>
    <property type="evidence" value="ECO:0007669"/>
    <property type="project" value="TreeGrafter"/>
</dbReference>
<dbReference type="PANTHER" id="PTHR11409:SF43">
    <property type="entry name" value="ADENOSINE DEAMINASE"/>
    <property type="match status" value="1"/>
</dbReference>
<dbReference type="Pfam" id="PF00962">
    <property type="entry name" value="A_deaminase"/>
    <property type="match status" value="1"/>
</dbReference>
<evidence type="ECO:0000256" key="3">
    <source>
        <dbReference type="ARBA" id="ARBA00012784"/>
    </source>
</evidence>
<dbReference type="EMBL" id="JMCC02000108">
    <property type="protein sequence ID" value="KIG13066.1"/>
    <property type="molecule type" value="Genomic_DNA"/>
</dbReference>
<dbReference type="RefSeq" id="WP_052556472.1">
    <property type="nucleotide sequence ID" value="NZ_JMCC02000108.1"/>
</dbReference>
<dbReference type="GO" id="GO:0043103">
    <property type="term" value="P:hypoxanthine salvage"/>
    <property type="evidence" value="ECO:0007669"/>
    <property type="project" value="TreeGrafter"/>
</dbReference>